<dbReference type="Proteomes" id="UP000603940">
    <property type="component" value="Unassembled WGS sequence"/>
</dbReference>
<keyword evidence="3" id="KW-1185">Reference proteome</keyword>
<protein>
    <submittedName>
        <fullName evidence="2">Transposase</fullName>
    </submittedName>
</protein>
<evidence type="ECO:0000256" key="1">
    <source>
        <dbReference type="SAM" id="MobiDB-lite"/>
    </source>
</evidence>
<proteinExistence type="predicted"/>
<reference evidence="2 3" key="1">
    <citation type="journal article" date="2009" name="Int. J. Syst. Evol. Microbiol.">
        <title>Transfer of Teichococcus ludipueritiae and Muricoccus roseus to the genus Roseomonas, as Roseomonas ludipueritiae comb. nov. and Roseomonas rosea comb. nov., respectively, and emended description of the genus Roseomonas.</title>
        <authorList>
            <person name="Sanchez-Porro C."/>
            <person name="Gallego V."/>
            <person name="Busse H.J."/>
            <person name="Kampfer P."/>
            <person name="Ventosa A."/>
        </authorList>
    </citation>
    <scope>NUCLEOTIDE SEQUENCE [LARGE SCALE GENOMIC DNA]</scope>
    <source>
        <strain evidence="2 3">DSM 14915</strain>
    </source>
</reference>
<organism evidence="2 3">
    <name type="scientific">Pseudoroseomonas ludipueritiae</name>
    <dbReference type="NCBI Taxonomy" id="198093"/>
    <lineage>
        <taxon>Bacteria</taxon>
        <taxon>Pseudomonadati</taxon>
        <taxon>Pseudomonadota</taxon>
        <taxon>Alphaproteobacteria</taxon>
        <taxon>Acetobacterales</taxon>
        <taxon>Acetobacteraceae</taxon>
        <taxon>Pseudoroseomonas</taxon>
    </lineage>
</organism>
<gene>
    <name evidence="2" type="ORF">IBL25_19580</name>
</gene>
<comment type="caution">
    <text evidence="2">The sequence shown here is derived from an EMBL/GenBank/DDBJ whole genome shotgun (WGS) entry which is preliminary data.</text>
</comment>
<evidence type="ECO:0000313" key="3">
    <source>
        <dbReference type="Proteomes" id="UP000603940"/>
    </source>
</evidence>
<feature type="region of interest" description="Disordered" evidence="1">
    <location>
        <begin position="1"/>
        <end position="41"/>
    </location>
</feature>
<evidence type="ECO:0000313" key="2">
    <source>
        <dbReference type="EMBL" id="MBC9179144.1"/>
    </source>
</evidence>
<feature type="compositionally biased region" description="Basic and acidic residues" evidence="1">
    <location>
        <begin position="10"/>
        <end position="26"/>
    </location>
</feature>
<name>A0ABR7RBS7_9PROT</name>
<accession>A0ABR7RBS7</accession>
<dbReference type="EMBL" id="JACTUZ010000123">
    <property type="protein sequence ID" value="MBC9179144.1"/>
    <property type="molecule type" value="Genomic_DNA"/>
</dbReference>
<sequence>MTPGISPAGHGDDSDAIRQDVRDRGGQPETPTRRNRHIPNRVQQPLYALRNRIGRCINCLKNCRRVAIRYDHTASRFLGFVQLAATWLWISFVHAA</sequence>
<dbReference type="RefSeq" id="WP_187780196.1">
    <property type="nucleotide sequence ID" value="NZ_JACTUZ010000123.1"/>
</dbReference>